<feature type="chain" id="PRO_5012858193" description="CFEM domain-containing protein" evidence="17">
    <location>
        <begin position="18"/>
        <end position="210"/>
    </location>
</feature>
<evidence type="ECO:0000256" key="13">
    <source>
        <dbReference type="ARBA" id="ARBA00023180"/>
    </source>
</evidence>
<evidence type="ECO:0000313" key="20">
    <source>
        <dbReference type="Proteomes" id="UP000224854"/>
    </source>
</evidence>
<protein>
    <recommendedName>
        <fullName evidence="18">CFEM domain-containing protein</fullName>
    </recommendedName>
</protein>
<reference evidence="19 20" key="1">
    <citation type="submission" date="2017-06" db="EMBL/GenBank/DDBJ databases">
        <title>Ant-infecting Ophiocordyceps genomes reveal a high diversity of potential behavioral manipulation genes and a possible major role for enterotoxins.</title>
        <authorList>
            <person name="De Bekker C."/>
            <person name="Evans H.C."/>
            <person name="Brachmann A."/>
            <person name="Hughes D.P."/>
        </authorList>
    </citation>
    <scope>NUCLEOTIDE SEQUENCE [LARGE SCALE GENOMIC DNA]</scope>
    <source>
        <strain evidence="19 20">1348a</strain>
    </source>
</reference>
<comment type="caution">
    <text evidence="19">The sequence shown here is derived from an EMBL/GenBank/DDBJ whole genome shotgun (WGS) entry which is preliminary data.</text>
</comment>
<feature type="domain" description="CFEM" evidence="18">
    <location>
        <begin position="1"/>
        <end position="114"/>
    </location>
</feature>
<evidence type="ECO:0000256" key="8">
    <source>
        <dbReference type="ARBA" id="ARBA00022723"/>
    </source>
</evidence>
<keyword evidence="9 17" id="KW-0732">Signal</keyword>
<evidence type="ECO:0000256" key="14">
    <source>
        <dbReference type="ARBA" id="ARBA00023288"/>
    </source>
</evidence>
<dbReference type="InterPro" id="IPR051735">
    <property type="entry name" value="CFEM_domain"/>
</dbReference>
<keyword evidence="12 15" id="KW-1015">Disulfide bond</keyword>
<keyword evidence="20" id="KW-1185">Reference proteome</keyword>
<evidence type="ECO:0000313" key="19">
    <source>
        <dbReference type="EMBL" id="PHH73028.1"/>
    </source>
</evidence>
<dbReference type="PANTHER" id="PTHR37928">
    <property type="entry name" value="CFEM DOMAIN PROTEIN (AFU_ORTHOLOGUE AFUA_6G14090)"/>
    <property type="match status" value="1"/>
</dbReference>
<evidence type="ECO:0000256" key="10">
    <source>
        <dbReference type="ARBA" id="ARBA00023004"/>
    </source>
</evidence>
<evidence type="ECO:0000259" key="18">
    <source>
        <dbReference type="PROSITE" id="PS52012"/>
    </source>
</evidence>
<accession>A0A2C5Y4L3</accession>
<evidence type="ECO:0000256" key="16">
    <source>
        <dbReference type="SAM" id="MobiDB-lite"/>
    </source>
</evidence>
<proteinExistence type="inferred from homology"/>
<evidence type="ECO:0000256" key="6">
    <source>
        <dbReference type="ARBA" id="ARBA00022617"/>
    </source>
</evidence>
<comment type="similarity">
    <text evidence="3">Belongs to the RBT5 family.</text>
</comment>
<keyword evidence="11" id="KW-0472">Membrane</keyword>
<comment type="subcellular location">
    <subcellularLocation>
        <location evidence="1">Cell membrane</location>
        <topology evidence="1">Lipid-anchor</topology>
        <topology evidence="1">GPI-anchor</topology>
    </subcellularLocation>
    <subcellularLocation>
        <location evidence="2">Secreted</location>
    </subcellularLocation>
</comment>
<feature type="compositionally biased region" description="Polar residues" evidence="16">
    <location>
        <begin position="154"/>
        <end position="166"/>
    </location>
</feature>
<dbReference type="AlphaFoldDB" id="A0A2C5Y4L3"/>
<organism evidence="19 20">
    <name type="scientific">Ophiocordyceps australis</name>
    <dbReference type="NCBI Taxonomy" id="1399860"/>
    <lineage>
        <taxon>Eukaryota</taxon>
        <taxon>Fungi</taxon>
        <taxon>Dikarya</taxon>
        <taxon>Ascomycota</taxon>
        <taxon>Pezizomycotina</taxon>
        <taxon>Sordariomycetes</taxon>
        <taxon>Hypocreomycetidae</taxon>
        <taxon>Hypocreales</taxon>
        <taxon>Ophiocordycipitaceae</taxon>
        <taxon>Ophiocordyceps</taxon>
    </lineage>
</organism>
<evidence type="ECO:0000256" key="3">
    <source>
        <dbReference type="ARBA" id="ARBA00010031"/>
    </source>
</evidence>
<evidence type="ECO:0000256" key="4">
    <source>
        <dbReference type="ARBA" id="ARBA00022475"/>
    </source>
</evidence>
<keyword evidence="7" id="KW-0336">GPI-anchor</keyword>
<keyword evidence="14" id="KW-0449">Lipoprotein</keyword>
<gene>
    <name evidence="19" type="ORF">CDD82_5689</name>
</gene>
<evidence type="ECO:0000256" key="15">
    <source>
        <dbReference type="PROSITE-ProRule" id="PRU01356"/>
    </source>
</evidence>
<dbReference type="PANTHER" id="PTHR37928:SF2">
    <property type="entry name" value="GPI ANCHORED CFEM DOMAIN PROTEIN (AFU_ORTHOLOGUE AFUA_6G10580)"/>
    <property type="match status" value="1"/>
</dbReference>
<feature type="disulfide bond" evidence="15">
    <location>
        <begin position="41"/>
        <end position="48"/>
    </location>
</feature>
<feature type="compositionally biased region" description="Low complexity" evidence="16">
    <location>
        <begin position="95"/>
        <end position="137"/>
    </location>
</feature>
<comment type="caution">
    <text evidence="15">Lacks conserved residue(s) required for the propagation of feature annotation.</text>
</comment>
<evidence type="ECO:0000256" key="17">
    <source>
        <dbReference type="SAM" id="SignalP"/>
    </source>
</evidence>
<evidence type="ECO:0000256" key="5">
    <source>
        <dbReference type="ARBA" id="ARBA00022525"/>
    </source>
</evidence>
<evidence type="ECO:0000256" key="1">
    <source>
        <dbReference type="ARBA" id="ARBA00004609"/>
    </source>
</evidence>
<dbReference type="GO" id="GO:0005886">
    <property type="term" value="C:plasma membrane"/>
    <property type="evidence" value="ECO:0007669"/>
    <property type="project" value="UniProtKB-SubCell"/>
</dbReference>
<feature type="binding site" description="axial binding residue" evidence="15">
    <location>
        <position position="45"/>
    </location>
    <ligand>
        <name>heme</name>
        <dbReference type="ChEBI" id="CHEBI:30413"/>
    </ligand>
    <ligandPart>
        <name>Fe</name>
        <dbReference type="ChEBI" id="CHEBI:18248"/>
    </ligandPart>
</feature>
<name>A0A2C5Y4L3_9HYPO</name>
<evidence type="ECO:0000256" key="12">
    <source>
        <dbReference type="ARBA" id="ARBA00023157"/>
    </source>
</evidence>
<sequence length="210" mass="19879">MKYATAAIVSLAALVSAQGISDIPSCALPCLLESVKANTKCEVSDIPCVCKSIDKVQGPATGCVLKACGEDVAINKVLPAAKGLCAGGSTPSSAPASSAPASSAPASSAPASSAPASSAPASSAPASSAPASSAPASTGYPAPVTSASYAKPSQPATSTECETSAIPSPVVPPYPSGNTTAPKVPVITGGAAAMAPAGSLALLAIGALML</sequence>
<dbReference type="GO" id="GO:0005576">
    <property type="term" value="C:extracellular region"/>
    <property type="evidence" value="ECO:0007669"/>
    <property type="project" value="UniProtKB-SubCell"/>
</dbReference>
<keyword evidence="5" id="KW-0964">Secreted</keyword>
<dbReference type="PROSITE" id="PS52012">
    <property type="entry name" value="CFEM"/>
    <property type="match status" value="1"/>
</dbReference>
<feature type="signal peptide" evidence="17">
    <location>
        <begin position="1"/>
        <end position="17"/>
    </location>
</feature>
<dbReference type="SMART" id="SM00747">
    <property type="entry name" value="CFEM"/>
    <property type="match status" value="1"/>
</dbReference>
<keyword evidence="13" id="KW-0325">Glycoprotein</keyword>
<evidence type="ECO:0000256" key="7">
    <source>
        <dbReference type="ARBA" id="ARBA00022622"/>
    </source>
</evidence>
<dbReference type="OrthoDB" id="3767534at2759"/>
<evidence type="ECO:0000256" key="9">
    <source>
        <dbReference type="ARBA" id="ARBA00022729"/>
    </source>
</evidence>
<feature type="region of interest" description="Disordered" evidence="16">
    <location>
        <begin position="95"/>
        <end position="174"/>
    </location>
</feature>
<dbReference type="InterPro" id="IPR008427">
    <property type="entry name" value="Extracellular_membr_CFEM_dom"/>
</dbReference>
<keyword evidence="4" id="KW-1003">Cell membrane</keyword>
<dbReference type="EMBL" id="NJEU01000537">
    <property type="protein sequence ID" value="PHH73028.1"/>
    <property type="molecule type" value="Genomic_DNA"/>
</dbReference>
<keyword evidence="10 15" id="KW-0408">Iron</keyword>
<evidence type="ECO:0000256" key="11">
    <source>
        <dbReference type="ARBA" id="ARBA00023136"/>
    </source>
</evidence>
<keyword evidence="8 15" id="KW-0479">Metal-binding</keyword>
<evidence type="ECO:0000256" key="2">
    <source>
        <dbReference type="ARBA" id="ARBA00004613"/>
    </source>
</evidence>
<dbReference type="GO" id="GO:0046872">
    <property type="term" value="F:metal ion binding"/>
    <property type="evidence" value="ECO:0007669"/>
    <property type="project" value="UniProtKB-UniRule"/>
</dbReference>
<dbReference type="Pfam" id="PF05730">
    <property type="entry name" value="CFEM"/>
    <property type="match status" value="1"/>
</dbReference>
<dbReference type="GO" id="GO:0098552">
    <property type="term" value="C:side of membrane"/>
    <property type="evidence" value="ECO:0007669"/>
    <property type="project" value="UniProtKB-KW"/>
</dbReference>
<dbReference type="Proteomes" id="UP000224854">
    <property type="component" value="Unassembled WGS sequence"/>
</dbReference>
<keyword evidence="6 15" id="KW-0349">Heme</keyword>